<evidence type="ECO:0000313" key="1">
    <source>
        <dbReference type="EMBL" id="AKV01264.1"/>
    </source>
</evidence>
<organism evidence="1 2">
    <name type="scientific">Labilithrix luteola</name>
    <dbReference type="NCBI Taxonomy" id="1391654"/>
    <lineage>
        <taxon>Bacteria</taxon>
        <taxon>Pseudomonadati</taxon>
        <taxon>Myxococcota</taxon>
        <taxon>Polyangia</taxon>
        <taxon>Polyangiales</taxon>
        <taxon>Labilitrichaceae</taxon>
        <taxon>Labilithrix</taxon>
    </lineage>
</organism>
<proteinExistence type="predicted"/>
<gene>
    <name evidence="1" type="ORF">AKJ09_07927</name>
</gene>
<protein>
    <recommendedName>
        <fullName evidence="3">TonB C-terminal domain-containing protein</fullName>
    </recommendedName>
</protein>
<keyword evidence="2" id="KW-1185">Reference proteome</keyword>
<dbReference type="AlphaFoldDB" id="A0A0K1Q6C3"/>
<evidence type="ECO:0008006" key="3">
    <source>
        <dbReference type="Google" id="ProtNLM"/>
    </source>
</evidence>
<dbReference type="KEGG" id="llu:AKJ09_07927"/>
<sequence>MILEFAIAADGSVRVSWPPVRPSGIDEYDRNCADAIRRAGPFEPLPAALRADGRSVLRIRAPITEDNRIIK</sequence>
<dbReference type="SUPFAM" id="SSF74653">
    <property type="entry name" value="TolA/TonB C-terminal domain"/>
    <property type="match status" value="1"/>
</dbReference>
<dbReference type="STRING" id="1391654.AKJ09_07927"/>
<dbReference type="RefSeq" id="WP_146652399.1">
    <property type="nucleotide sequence ID" value="NZ_CP012333.1"/>
</dbReference>
<dbReference type="EMBL" id="CP012333">
    <property type="protein sequence ID" value="AKV01264.1"/>
    <property type="molecule type" value="Genomic_DNA"/>
</dbReference>
<name>A0A0K1Q6C3_9BACT</name>
<evidence type="ECO:0000313" key="2">
    <source>
        <dbReference type="Proteomes" id="UP000064967"/>
    </source>
</evidence>
<dbReference type="Proteomes" id="UP000064967">
    <property type="component" value="Chromosome"/>
</dbReference>
<dbReference type="OrthoDB" id="5432798at2"/>
<accession>A0A0K1Q6C3</accession>
<dbReference type="Gene3D" id="3.30.1150.10">
    <property type="match status" value="1"/>
</dbReference>
<reference evidence="1 2" key="1">
    <citation type="submission" date="2015-08" db="EMBL/GenBank/DDBJ databases">
        <authorList>
            <person name="Babu N.S."/>
            <person name="Beckwith C.J."/>
            <person name="Beseler K.G."/>
            <person name="Brison A."/>
            <person name="Carone J.V."/>
            <person name="Caskin T.P."/>
            <person name="Diamond M."/>
            <person name="Durham M.E."/>
            <person name="Foxe J.M."/>
            <person name="Go M."/>
            <person name="Henderson B.A."/>
            <person name="Jones I.B."/>
            <person name="McGettigan J.A."/>
            <person name="Micheletti S.J."/>
            <person name="Nasrallah M.E."/>
            <person name="Ortiz D."/>
            <person name="Piller C.R."/>
            <person name="Privatt S.R."/>
            <person name="Schneider S.L."/>
            <person name="Sharp S."/>
            <person name="Smith T.C."/>
            <person name="Stanton J.D."/>
            <person name="Ullery H.E."/>
            <person name="Wilson R.J."/>
            <person name="Serrano M.G."/>
            <person name="Buck G."/>
            <person name="Lee V."/>
            <person name="Wang Y."/>
            <person name="Carvalho R."/>
            <person name="Voegtly L."/>
            <person name="Shi R."/>
            <person name="Duckworth R."/>
            <person name="Johnson A."/>
            <person name="Loviza R."/>
            <person name="Walstead R."/>
            <person name="Shah Z."/>
            <person name="Kiflezghi M."/>
            <person name="Wade K."/>
            <person name="Ball S.L."/>
            <person name="Bradley K.W."/>
            <person name="Asai D.J."/>
            <person name="Bowman C.A."/>
            <person name="Russell D.A."/>
            <person name="Pope W.H."/>
            <person name="Jacobs-Sera D."/>
            <person name="Hendrix R.W."/>
            <person name="Hatfull G.F."/>
        </authorList>
    </citation>
    <scope>NUCLEOTIDE SEQUENCE [LARGE SCALE GENOMIC DNA]</scope>
    <source>
        <strain evidence="1 2">DSM 27648</strain>
    </source>
</reference>